<dbReference type="GO" id="GO:0004045">
    <property type="term" value="F:peptidyl-tRNA hydrolase activity"/>
    <property type="evidence" value="ECO:0007669"/>
    <property type="project" value="UniProtKB-EC"/>
</dbReference>
<dbReference type="InterPro" id="IPR023476">
    <property type="entry name" value="Pep_tRNA_hydro_II_dom_sf"/>
</dbReference>
<dbReference type="Gene3D" id="3.40.1490.10">
    <property type="entry name" value="Bit1"/>
    <property type="match status" value="1"/>
</dbReference>
<dbReference type="InterPro" id="IPR042237">
    <property type="entry name" value="PTRHD1"/>
</dbReference>
<dbReference type="EC" id="3.1.1.29" evidence="1"/>
<comment type="catalytic activity">
    <reaction evidence="3">
        <text>an N-acyl-L-alpha-aminoacyl-tRNA + H2O = an N-acyl-L-amino acid + a tRNA + H(+)</text>
        <dbReference type="Rhea" id="RHEA:54448"/>
        <dbReference type="Rhea" id="RHEA-COMP:10123"/>
        <dbReference type="Rhea" id="RHEA-COMP:13883"/>
        <dbReference type="ChEBI" id="CHEBI:15377"/>
        <dbReference type="ChEBI" id="CHEBI:15378"/>
        <dbReference type="ChEBI" id="CHEBI:59874"/>
        <dbReference type="ChEBI" id="CHEBI:78442"/>
        <dbReference type="ChEBI" id="CHEBI:138191"/>
        <dbReference type="EC" id="3.1.1.29"/>
    </reaction>
</comment>
<proteinExistence type="predicted"/>
<dbReference type="RefSeq" id="XP_005718411.1">
    <property type="nucleotide sequence ID" value="XM_005718354.1"/>
</dbReference>
<feature type="compositionally biased region" description="Low complexity" evidence="4">
    <location>
        <begin position="56"/>
        <end position="66"/>
    </location>
</feature>
<feature type="region of interest" description="Disordered" evidence="4">
    <location>
        <begin position="54"/>
        <end position="84"/>
    </location>
</feature>
<dbReference type="SUPFAM" id="SSF102462">
    <property type="entry name" value="Peptidyl-tRNA hydrolase II"/>
    <property type="match status" value="1"/>
</dbReference>
<evidence type="ECO:0000313" key="5">
    <source>
        <dbReference type="EMBL" id="CDF38518.1"/>
    </source>
</evidence>
<dbReference type="GeneID" id="17326152"/>
<keyword evidence="2" id="KW-0378">Hydrolase</keyword>
<evidence type="ECO:0000256" key="4">
    <source>
        <dbReference type="SAM" id="MobiDB-lite"/>
    </source>
</evidence>
<dbReference type="AlphaFoldDB" id="R7QL92"/>
<dbReference type="Proteomes" id="UP000012073">
    <property type="component" value="Unassembled WGS sequence"/>
</dbReference>
<accession>R7QL92</accession>
<reference evidence="6" key="1">
    <citation type="journal article" date="2013" name="Proc. Natl. Acad. Sci. U.S.A.">
        <title>Genome structure and metabolic features in the red seaweed Chondrus crispus shed light on evolution of the Archaeplastida.</title>
        <authorList>
            <person name="Collen J."/>
            <person name="Porcel B."/>
            <person name="Carre W."/>
            <person name="Ball S.G."/>
            <person name="Chaparro C."/>
            <person name="Tonon T."/>
            <person name="Barbeyron T."/>
            <person name="Michel G."/>
            <person name="Noel B."/>
            <person name="Valentin K."/>
            <person name="Elias M."/>
            <person name="Artiguenave F."/>
            <person name="Arun A."/>
            <person name="Aury J.M."/>
            <person name="Barbosa-Neto J.F."/>
            <person name="Bothwell J.H."/>
            <person name="Bouget F.Y."/>
            <person name="Brillet L."/>
            <person name="Cabello-Hurtado F."/>
            <person name="Capella-Gutierrez S."/>
            <person name="Charrier B."/>
            <person name="Cladiere L."/>
            <person name="Cock J.M."/>
            <person name="Coelho S.M."/>
            <person name="Colleoni C."/>
            <person name="Czjzek M."/>
            <person name="Da Silva C."/>
            <person name="Delage L."/>
            <person name="Denoeud F."/>
            <person name="Deschamps P."/>
            <person name="Dittami S.M."/>
            <person name="Gabaldon T."/>
            <person name="Gachon C.M."/>
            <person name="Groisillier A."/>
            <person name="Herve C."/>
            <person name="Jabbari K."/>
            <person name="Katinka M."/>
            <person name="Kloareg B."/>
            <person name="Kowalczyk N."/>
            <person name="Labadie K."/>
            <person name="Leblanc C."/>
            <person name="Lopez P.J."/>
            <person name="McLachlan D.H."/>
            <person name="Meslet-Cladiere L."/>
            <person name="Moustafa A."/>
            <person name="Nehr Z."/>
            <person name="Nyvall Collen P."/>
            <person name="Panaud O."/>
            <person name="Partensky F."/>
            <person name="Poulain J."/>
            <person name="Rensing S.A."/>
            <person name="Rousvoal S."/>
            <person name="Samson G."/>
            <person name="Symeonidi A."/>
            <person name="Weissenbach J."/>
            <person name="Zambounis A."/>
            <person name="Wincker P."/>
            <person name="Boyen C."/>
        </authorList>
    </citation>
    <scope>NUCLEOTIDE SEQUENCE [LARGE SCALE GENOMIC DNA]</scope>
    <source>
        <strain evidence="6">cv. Stackhouse</strain>
    </source>
</reference>
<dbReference type="Gramene" id="CDF38518">
    <property type="protein sequence ID" value="CDF38518"/>
    <property type="gene ID" value="CHC_T00006238001"/>
</dbReference>
<dbReference type="OrthoDB" id="201213at2759"/>
<organism evidence="5 6">
    <name type="scientific">Chondrus crispus</name>
    <name type="common">Carrageen Irish moss</name>
    <name type="synonym">Polymorpha crispa</name>
    <dbReference type="NCBI Taxonomy" id="2769"/>
    <lineage>
        <taxon>Eukaryota</taxon>
        <taxon>Rhodophyta</taxon>
        <taxon>Florideophyceae</taxon>
        <taxon>Rhodymeniophycidae</taxon>
        <taxon>Gigartinales</taxon>
        <taxon>Gigartinaceae</taxon>
        <taxon>Chondrus</taxon>
    </lineage>
</organism>
<dbReference type="PhylomeDB" id="R7QL92"/>
<evidence type="ECO:0000313" key="6">
    <source>
        <dbReference type="Proteomes" id="UP000012073"/>
    </source>
</evidence>
<evidence type="ECO:0000256" key="1">
    <source>
        <dbReference type="ARBA" id="ARBA00013260"/>
    </source>
</evidence>
<dbReference type="OMA" id="CIATWPR"/>
<gene>
    <name evidence="5" type="ORF">CHC_T00006238001</name>
</gene>
<dbReference type="KEGG" id="ccp:CHC_T00006238001"/>
<name>R7QL92_CHOCR</name>
<dbReference type="PANTHER" id="PTHR46194">
    <property type="entry name" value="PEPTIDYL-TRNA HYDROLASE PTRHD1-RELATED"/>
    <property type="match status" value="1"/>
</dbReference>
<protein>
    <recommendedName>
        <fullName evidence="1">peptidyl-tRNA hydrolase</fullName>
        <ecNumber evidence="1">3.1.1.29</ecNumber>
    </recommendedName>
</protein>
<dbReference type="PANTHER" id="PTHR46194:SF1">
    <property type="entry name" value="PEPTIDYL-TRNA HYDROLASE PTRHD1-RELATED"/>
    <property type="match status" value="1"/>
</dbReference>
<dbReference type="EMBL" id="HG001940">
    <property type="protein sequence ID" value="CDF38518.1"/>
    <property type="molecule type" value="Genomic_DNA"/>
</dbReference>
<dbReference type="InterPro" id="IPR002833">
    <property type="entry name" value="PTH2"/>
</dbReference>
<dbReference type="Pfam" id="PF01981">
    <property type="entry name" value="PTH2"/>
    <property type="match status" value="1"/>
</dbReference>
<evidence type="ECO:0000256" key="3">
    <source>
        <dbReference type="ARBA" id="ARBA00048707"/>
    </source>
</evidence>
<sequence length="204" mass="22649">MTTRLAKVLVPTFIPPAQLLTRSARRDFLGANRSSLCSYRPAGAFHLNPKQNRVLSSMSHPSPSSPTDATTMDSPAESAMPSRSAMEEPAVQYVVVRRDLLATWPTGSVIAQAVHASVAAVWASRGSELTRQYCGEQEPAQMHTVVLEAKNEAGLLKLADRLRDNEVEFVLWKEQPEDFVTALAAWPYPRAQVKKHFSKFKLFK</sequence>
<evidence type="ECO:0000256" key="2">
    <source>
        <dbReference type="ARBA" id="ARBA00022801"/>
    </source>
</evidence>
<keyword evidence="6" id="KW-1185">Reference proteome</keyword>